<organism evidence="2 3">
    <name type="scientific">Eiseniibacteriota bacterium</name>
    <dbReference type="NCBI Taxonomy" id="2212470"/>
    <lineage>
        <taxon>Bacteria</taxon>
        <taxon>Candidatus Eiseniibacteriota</taxon>
    </lineage>
</organism>
<dbReference type="InterPro" id="IPR011051">
    <property type="entry name" value="RmlC_Cupin_sf"/>
</dbReference>
<comment type="caution">
    <text evidence="2">The sequence shown here is derived from an EMBL/GenBank/DDBJ whole genome shotgun (WGS) entry which is preliminary data.</text>
</comment>
<dbReference type="InterPro" id="IPR014710">
    <property type="entry name" value="RmlC-like_jellyroll"/>
</dbReference>
<sequence>MEQVRLIEGGVAVDDRGQLAFVNTFGFEGVKRFYAVSNHRSGFVRAWHAHRKEAKYVHLARGSAIVGAVKVDDWEKPSRDLKVERFVLSSAKPSVLYIPAGYANGFMSLTADALLYYFSTATIEESRGDDVRYSARHWDCWQVEER</sequence>
<dbReference type="InterPro" id="IPR000888">
    <property type="entry name" value="RmlC-like"/>
</dbReference>
<dbReference type="Proteomes" id="UP000319771">
    <property type="component" value="Unassembled WGS sequence"/>
</dbReference>
<dbReference type="SUPFAM" id="SSF51182">
    <property type="entry name" value="RmlC-like cupins"/>
    <property type="match status" value="1"/>
</dbReference>
<feature type="active site" description="Proton acceptor" evidence="1">
    <location>
        <position position="48"/>
    </location>
</feature>
<dbReference type="GO" id="GO:0008830">
    <property type="term" value="F:dTDP-4-dehydrorhamnose 3,5-epimerase activity"/>
    <property type="evidence" value="ECO:0007669"/>
    <property type="project" value="InterPro"/>
</dbReference>
<protein>
    <submittedName>
        <fullName evidence="2">Sugar epimerase</fullName>
    </submittedName>
</protein>
<reference evidence="2 3" key="1">
    <citation type="journal article" date="2019" name="Nat. Microbiol.">
        <title>Mediterranean grassland soil C-N compound turnover is dependent on rainfall and depth, and is mediated by genomically divergent microorganisms.</title>
        <authorList>
            <person name="Diamond S."/>
            <person name="Andeer P.F."/>
            <person name="Li Z."/>
            <person name="Crits-Christoph A."/>
            <person name="Burstein D."/>
            <person name="Anantharaman K."/>
            <person name="Lane K.R."/>
            <person name="Thomas B.C."/>
            <person name="Pan C."/>
            <person name="Northen T.R."/>
            <person name="Banfield J.F."/>
        </authorList>
    </citation>
    <scope>NUCLEOTIDE SEQUENCE [LARGE SCALE GENOMIC DNA]</scope>
    <source>
        <strain evidence="2">WS_11</strain>
    </source>
</reference>
<proteinExistence type="predicted"/>
<evidence type="ECO:0000313" key="2">
    <source>
        <dbReference type="EMBL" id="TMQ72201.1"/>
    </source>
</evidence>
<evidence type="ECO:0000256" key="1">
    <source>
        <dbReference type="PIRSR" id="PIRSR600888-1"/>
    </source>
</evidence>
<accession>A0A538U8H6</accession>
<dbReference type="Gene3D" id="2.60.120.10">
    <property type="entry name" value="Jelly Rolls"/>
    <property type="match status" value="1"/>
</dbReference>
<evidence type="ECO:0000313" key="3">
    <source>
        <dbReference type="Proteomes" id="UP000319771"/>
    </source>
</evidence>
<name>A0A538U8H6_UNCEI</name>
<dbReference type="AlphaFoldDB" id="A0A538U8H6"/>
<dbReference type="EMBL" id="VBPB01000116">
    <property type="protein sequence ID" value="TMQ72201.1"/>
    <property type="molecule type" value="Genomic_DNA"/>
</dbReference>
<gene>
    <name evidence="2" type="ORF">E6K81_08100</name>
</gene>
<feature type="active site" description="Proton donor" evidence="1">
    <location>
        <position position="117"/>
    </location>
</feature>
<dbReference type="Pfam" id="PF00908">
    <property type="entry name" value="dTDP_sugar_isom"/>
    <property type="match status" value="1"/>
</dbReference>